<dbReference type="Proteomes" id="UP001642360">
    <property type="component" value="Unassembled WGS sequence"/>
</dbReference>
<dbReference type="Gene3D" id="2.60.120.590">
    <property type="entry name" value="Alpha-ketoglutarate-dependent dioxygenase AlkB-like"/>
    <property type="match status" value="1"/>
</dbReference>
<dbReference type="PANTHER" id="PTHR31447:SF5">
    <property type="entry name" value="FE2OG DIOXYGENASE DOMAIN-CONTAINING PROTEIN"/>
    <property type="match status" value="1"/>
</dbReference>
<evidence type="ECO:0000256" key="1">
    <source>
        <dbReference type="ARBA" id="ARBA00007879"/>
    </source>
</evidence>
<proteinExistence type="inferred from homology"/>
<dbReference type="SUPFAM" id="SSF51197">
    <property type="entry name" value="Clavaminate synthase-like"/>
    <property type="match status" value="1"/>
</dbReference>
<comment type="similarity">
    <text evidence="1">Belongs to the alkB family.</text>
</comment>
<protein>
    <submittedName>
        <fullName evidence="3">Uncharacterized protein</fullName>
    </submittedName>
</protein>
<keyword evidence="4" id="KW-1185">Reference proteome</keyword>
<gene>
    <name evidence="3" type="ORF">ILEXP_LOCUS51834</name>
</gene>
<evidence type="ECO:0000256" key="2">
    <source>
        <dbReference type="SAM" id="MobiDB-lite"/>
    </source>
</evidence>
<dbReference type="EMBL" id="CAUOFW020008146">
    <property type="protein sequence ID" value="CAK9181733.1"/>
    <property type="molecule type" value="Genomic_DNA"/>
</dbReference>
<evidence type="ECO:0000313" key="4">
    <source>
        <dbReference type="Proteomes" id="UP001642360"/>
    </source>
</evidence>
<name>A0ABC8UL75_9AQUA</name>
<feature type="region of interest" description="Disordered" evidence="2">
    <location>
        <begin position="1"/>
        <end position="30"/>
    </location>
</feature>
<dbReference type="AlphaFoldDB" id="A0ABC8UL75"/>
<feature type="compositionally biased region" description="Basic and acidic residues" evidence="2">
    <location>
        <begin position="1"/>
        <end position="20"/>
    </location>
</feature>
<dbReference type="PANTHER" id="PTHR31447">
    <property type="entry name" value="HYDROXYPROLINE-RICH GLYCOPROTEIN FAMILY PROTEIN-RELATED"/>
    <property type="match status" value="1"/>
</dbReference>
<organism evidence="3 4">
    <name type="scientific">Ilex paraguariensis</name>
    <name type="common">yerba mate</name>
    <dbReference type="NCBI Taxonomy" id="185542"/>
    <lineage>
        <taxon>Eukaryota</taxon>
        <taxon>Viridiplantae</taxon>
        <taxon>Streptophyta</taxon>
        <taxon>Embryophyta</taxon>
        <taxon>Tracheophyta</taxon>
        <taxon>Spermatophyta</taxon>
        <taxon>Magnoliopsida</taxon>
        <taxon>eudicotyledons</taxon>
        <taxon>Gunneridae</taxon>
        <taxon>Pentapetalae</taxon>
        <taxon>asterids</taxon>
        <taxon>campanulids</taxon>
        <taxon>Aquifoliales</taxon>
        <taxon>Aquifoliaceae</taxon>
        <taxon>Ilex</taxon>
    </lineage>
</organism>
<accession>A0ABC8UL75</accession>
<dbReference type="InterPro" id="IPR037151">
    <property type="entry name" value="AlkB-like_sf"/>
</dbReference>
<comment type="caution">
    <text evidence="3">The sequence shown here is derived from an EMBL/GenBank/DDBJ whole genome shotgun (WGS) entry which is preliminary data.</text>
</comment>
<reference evidence="3 4" key="1">
    <citation type="submission" date="2024-02" db="EMBL/GenBank/DDBJ databases">
        <authorList>
            <person name="Vignale AGUSTIN F."/>
            <person name="Sosa J E."/>
            <person name="Modenutti C."/>
        </authorList>
    </citation>
    <scope>NUCLEOTIDE SEQUENCE [LARGE SCALE GENOMIC DNA]</scope>
</reference>
<sequence length="94" mass="10969">MSDMEQWKQRNRGRESHWLQDKNGNPPGILQNEIVDPIPDLFKTMIKMLVTWNVLPPTSVPDSCTINIHNKGDYIPPHIEHQDFVRPFLYCVVS</sequence>
<evidence type="ECO:0000313" key="3">
    <source>
        <dbReference type="EMBL" id="CAK9181733.1"/>
    </source>
</evidence>
<dbReference type="InterPro" id="IPR044842">
    <property type="entry name" value="ALKBH9B/ALKBH10B-like"/>
</dbReference>